<evidence type="ECO:0000256" key="3">
    <source>
        <dbReference type="HAMAP-Rule" id="MF_01384"/>
    </source>
</evidence>
<sequence>MTWHARLQLDYRREGPRTVARFLHDGPLRILQSLYPEGDGICHNVLVHPPGGLVGGDTLDIAATVAPGAHGLVTTPGATRFYRSTGAPALQRTQATLAAGARLEWLPLEALCHSACQAENRLALSLAPGAECIAWDVTALGLPHSGQPFAEGRFTQHIEVPGIWLERGTIDAADTLLMDGHLGLAGHRCLASVFFVAGEALPRERRESALDAARAVIDAHALRDTAGATSPHPQVVVVRVLAPVVEPAMELLRQAWGAWRTHLWGLPARLPRIWAM</sequence>
<dbReference type="AlphaFoldDB" id="A0A1H0W6C1"/>
<dbReference type="GO" id="GO:0005737">
    <property type="term" value="C:cytoplasm"/>
    <property type="evidence" value="ECO:0007669"/>
    <property type="project" value="UniProtKB-SubCell"/>
</dbReference>
<evidence type="ECO:0000256" key="2">
    <source>
        <dbReference type="ARBA" id="ARBA00023186"/>
    </source>
</evidence>
<dbReference type="GO" id="GO:0016151">
    <property type="term" value="F:nickel cation binding"/>
    <property type="evidence" value="ECO:0007669"/>
    <property type="project" value="UniProtKB-UniRule"/>
</dbReference>
<protein>
    <recommendedName>
        <fullName evidence="3">Urease accessory protein UreD</fullName>
    </recommendedName>
</protein>
<keyword evidence="3" id="KW-0963">Cytoplasm</keyword>
<comment type="subunit">
    <text evidence="3">UreD, UreF and UreG form a complex that acts as a GTP-hydrolysis-dependent molecular chaperone, activating the urease apoprotein by helping to assemble the nickel containing metallocenter of UreC. The UreE protein probably delivers the nickel.</text>
</comment>
<comment type="function">
    <text evidence="3">Required for maturation of urease via the functional incorporation of the urease nickel metallocenter.</text>
</comment>
<comment type="subcellular location">
    <subcellularLocation>
        <location evidence="3">Cytoplasm</location>
    </subcellularLocation>
</comment>
<evidence type="ECO:0000313" key="4">
    <source>
        <dbReference type="EMBL" id="SDP86143.1"/>
    </source>
</evidence>
<dbReference type="HAMAP" id="MF_01384">
    <property type="entry name" value="UreD"/>
    <property type="match status" value="1"/>
</dbReference>
<comment type="similarity">
    <text evidence="1 3">Belongs to the UreD family.</text>
</comment>
<gene>
    <name evidence="3" type="primary">ureD</name>
    <name evidence="4" type="ORF">SAMN04489708_13313</name>
</gene>
<dbReference type="Proteomes" id="UP000199317">
    <property type="component" value="Unassembled WGS sequence"/>
</dbReference>
<keyword evidence="5" id="KW-1185">Reference proteome</keyword>
<accession>A0A1H0W6C1</accession>
<dbReference type="OrthoDB" id="9798842at2"/>
<organism evidence="4 5">
    <name type="scientific">Paracidovorax cattleyae</name>
    <dbReference type="NCBI Taxonomy" id="80868"/>
    <lineage>
        <taxon>Bacteria</taxon>
        <taxon>Pseudomonadati</taxon>
        <taxon>Pseudomonadota</taxon>
        <taxon>Betaproteobacteria</taxon>
        <taxon>Burkholderiales</taxon>
        <taxon>Comamonadaceae</taxon>
        <taxon>Paracidovorax</taxon>
    </lineage>
</organism>
<evidence type="ECO:0000313" key="5">
    <source>
        <dbReference type="Proteomes" id="UP000199317"/>
    </source>
</evidence>
<keyword evidence="2 3" id="KW-0143">Chaperone</keyword>
<proteinExistence type="inferred from homology"/>
<dbReference type="InterPro" id="IPR002669">
    <property type="entry name" value="UreD"/>
</dbReference>
<dbReference type="Pfam" id="PF01774">
    <property type="entry name" value="UreD"/>
    <property type="match status" value="1"/>
</dbReference>
<evidence type="ECO:0000256" key="1">
    <source>
        <dbReference type="ARBA" id="ARBA00007177"/>
    </source>
</evidence>
<dbReference type="PANTHER" id="PTHR33643">
    <property type="entry name" value="UREASE ACCESSORY PROTEIN D"/>
    <property type="match status" value="1"/>
</dbReference>
<dbReference type="EMBL" id="FNJL01000033">
    <property type="protein sequence ID" value="SDP86143.1"/>
    <property type="molecule type" value="Genomic_DNA"/>
</dbReference>
<keyword evidence="3" id="KW-0996">Nickel insertion</keyword>
<name>A0A1H0W6C1_9BURK</name>
<dbReference type="PANTHER" id="PTHR33643:SF1">
    <property type="entry name" value="UREASE ACCESSORY PROTEIN D"/>
    <property type="match status" value="1"/>
</dbReference>
<dbReference type="RefSeq" id="WP_092838570.1">
    <property type="nucleotide sequence ID" value="NZ_CP028290.1"/>
</dbReference>
<reference evidence="5" key="1">
    <citation type="submission" date="2016-10" db="EMBL/GenBank/DDBJ databases">
        <authorList>
            <person name="Varghese N."/>
            <person name="Submissions S."/>
        </authorList>
    </citation>
    <scope>NUCLEOTIDE SEQUENCE [LARGE SCALE GENOMIC DNA]</scope>
    <source>
        <strain evidence="5">DSM 17101</strain>
    </source>
</reference>